<dbReference type="InterPro" id="IPR001764">
    <property type="entry name" value="Glyco_hydro_3_N"/>
</dbReference>
<sequence length="583" mass="65640">MVNLRMKPYELSEEKITWVTKTLSEMSLEEKIGQLFITLKSKPGVVEKEIEESLKNYHQGGLRWQGGDMETVYLQNTTYQKLSKIPLLIAANCDDGGNGCIPEKGTFVATAAQAAAHESTDTAYHMGLVSSREATSIGCNWLFNPVADIYMNWRNTIVNTRCFGADADTVLKNTRAFIRGVKDGNPNMACCIKHFPGDGVEELDQHLVFGINHLGVDEWNKTFGKVYRNLIEDGVETIMVGHIGLPEMSRKLRPGIKDEEIMPATIAPELLTDLLRGEMGFNGLLLTDATHMIGLSAVKSREEALPLAVAAGCDMILFANDLDEDMAFIRSGIEKNIISEERLHDAVTRILGLKAKLNLTDEHVAIPKKELLYTTVNTEEHRSFRKLAADRCVTLVKDTAGLIPVDPEKRKKVWLVYVQSAPTSIAYRPDPQRLVMVEELERAGFQVELAPCFYDLEAENGPSMMNFVKMLNKTSRKEFKDKYDLVLVVFNISGYAQENVVRVKWSQHHSVELPWYISEVPTIGISLNYTNHLIDIPQVKTFINSFGSTREHIRATVDKLCGKSEFTGEVKDHYFCSRWETRL</sequence>
<dbReference type="Proteomes" id="UP000181899">
    <property type="component" value="Unassembled WGS sequence"/>
</dbReference>
<comment type="catalytic activity">
    <reaction evidence="1">
        <text>Hydrolysis of terminal non-reducing N-acetyl-D-hexosamine residues in N-acetyl-beta-D-hexosaminides.</text>
        <dbReference type="EC" id="3.2.1.52"/>
    </reaction>
</comment>
<proteinExistence type="inferred from homology"/>
<reference evidence="7 8" key="1">
    <citation type="submission" date="2016-10" db="EMBL/GenBank/DDBJ databases">
        <authorList>
            <person name="de Groot N.N."/>
        </authorList>
    </citation>
    <scope>NUCLEOTIDE SEQUENCE [LARGE SCALE GENOMIC DNA]</scope>
    <source>
        <strain evidence="7 8">ML2</strain>
    </source>
</reference>
<dbReference type="AlphaFoldDB" id="A0A1I5E013"/>
<dbReference type="GO" id="GO:0016301">
    <property type="term" value="F:kinase activity"/>
    <property type="evidence" value="ECO:0007669"/>
    <property type="project" value="UniProtKB-KW"/>
</dbReference>
<dbReference type="Pfam" id="PF00933">
    <property type="entry name" value="Glyco_hydro_3"/>
    <property type="match status" value="1"/>
</dbReference>
<dbReference type="SUPFAM" id="SSF51445">
    <property type="entry name" value="(Trans)glycosidases"/>
    <property type="match status" value="1"/>
</dbReference>
<evidence type="ECO:0000256" key="4">
    <source>
        <dbReference type="ARBA" id="ARBA00022801"/>
    </source>
</evidence>
<dbReference type="InterPro" id="IPR050226">
    <property type="entry name" value="NagZ_Beta-hexosaminidase"/>
</dbReference>
<dbReference type="InterPro" id="IPR036881">
    <property type="entry name" value="Glyco_hydro_3_C_sf"/>
</dbReference>
<evidence type="ECO:0000313" key="7">
    <source>
        <dbReference type="EMBL" id="SFO04819.1"/>
    </source>
</evidence>
<dbReference type="GO" id="GO:0009254">
    <property type="term" value="P:peptidoglycan turnover"/>
    <property type="evidence" value="ECO:0007669"/>
    <property type="project" value="TreeGrafter"/>
</dbReference>
<organism evidence="7 8">
    <name type="scientific">Proteiniclasticum ruminis</name>
    <dbReference type="NCBI Taxonomy" id="398199"/>
    <lineage>
        <taxon>Bacteria</taxon>
        <taxon>Bacillati</taxon>
        <taxon>Bacillota</taxon>
        <taxon>Clostridia</taxon>
        <taxon>Eubacteriales</taxon>
        <taxon>Clostridiaceae</taxon>
        <taxon>Proteiniclasticum</taxon>
    </lineage>
</organism>
<accession>A0A1I5E013</accession>
<keyword evidence="4" id="KW-0378">Hydrolase</keyword>
<dbReference type="InterPro" id="IPR017853">
    <property type="entry name" value="GH"/>
</dbReference>
<dbReference type="EMBL" id="FOVK01000012">
    <property type="protein sequence ID" value="SFO04819.1"/>
    <property type="molecule type" value="Genomic_DNA"/>
</dbReference>
<dbReference type="RefSeq" id="WP_074912712.1">
    <property type="nucleotide sequence ID" value="NZ_FOVK01000012.1"/>
</dbReference>
<name>A0A1I5E013_9CLOT</name>
<dbReference type="InterPro" id="IPR036962">
    <property type="entry name" value="Glyco_hydro_3_N_sf"/>
</dbReference>
<gene>
    <name evidence="7" type="ORF">SAMN04488695_11228</name>
</gene>
<evidence type="ECO:0000256" key="1">
    <source>
        <dbReference type="ARBA" id="ARBA00001231"/>
    </source>
</evidence>
<dbReference type="Gene3D" id="3.40.50.1700">
    <property type="entry name" value="Glycoside hydrolase family 3 C-terminal domain"/>
    <property type="match status" value="1"/>
</dbReference>
<dbReference type="EC" id="3.2.1.52" evidence="3"/>
<keyword evidence="7" id="KW-0808">Transferase</keyword>
<keyword evidence="5" id="KW-0326">Glycosidase</keyword>
<evidence type="ECO:0000256" key="5">
    <source>
        <dbReference type="ARBA" id="ARBA00023295"/>
    </source>
</evidence>
<comment type="similarity">
    <text evidence="2">Belongs to the glycosyl hydrolase 3 family.</text>
</comment>
<dbReference type="OrthoDB" id="9805821at2"/>
<evidence type="ECO:0000259" key="6">
    <source>
        <dbReference type="Pfam" id="PF00933"/>
    </source>
</evidence>
<dbReference type="GO" id="GO:0004563">
    <property type="term" value="F:beta-N-acetylhexosaminidase activity"/>
    <property type="evidence" value="ECO:0007669"/>
    <property type="project" value="UniProtKB-EC"/>
</dbReference>
<keyword evidence="8" id="KW-1185">Reference proteome</keyword>
<protein>
    <recommendedName>
        <fullName evidence="3">beta-N-acetylhexosaminidase</fullName>
        <ecNumber evidence="3">3.2.1.52</ecNumber>
    </recommendedName>
</protein>
<evidence type="ECO:0000256" key="2">
    <source>
        <dbReference type="ARBA" id="ARBA00005336"/>
    </source>
</evidence>
<keyword evidence="7" id="KW-0418">Kinase</keyword>
<feature type="domain" description="Glycoside hydrolase family 3 N-terminal" evidence="6">
    <location>
        <begin position="28"/>
        <end position="352"/>
    </location>
</feature>
<dbReference type="Gene3D" id="3.20.20.300">
    <property type="entry name" value="Glycoside hydrolase, family 3, N-terminal domain"/>
    <property type="match status" value="1"/>
</dbReference>
<dbReference type="GO" id="GO:0005975">
    <property type="term" value="P:carbohydrate metabolic process"/>
    <property type="evidence" value="ECO:0007669"/>
    <property type="project" value="InterPro"/>
</dbReference>
<evidence type="ECO:0000313" key="8">
    <source>
        <dbReference type="Proteomes" id="UP000181899"/>
    </source>
</evidence>
<evidence type="ECO:0000256" key="3">
    <source>
        <dbReference type="ARBA" id="ARBA00012663"/>
    </source>
</evidence>
<dbReference type="PANTHER" id="PTHR30480:SF13">
    <property type="entry name" value="BETA-HEXOSAMINIDASE"/>
    <property type="match status" value="1"/>
</dbReference>
<dbReference type="PANTHER" id="PTHR30480">
    <property type="entry name" value="BETA-HEXOSAMINIDASE-RELATED"/>
    <property type="match status" value="1"/>
</dbReference>